<dbReference type="OrthoDB" id="7028171at2"/>
<evidence type="ECO:0000313" key="10">
    <source>
        <dbReference type="Proteomes" id="UP000183987"/>
    </source>
</evidence>
<evidence type="ECO:0000256" key="1">
    <source>
        <dbReference type="ARBA" id="ARBA00004651"/>
    </source>
</evidence>
<feature type="transmembrane region" description="Helical" evidence="8">
    <location>
        <begin position="46"/>
        <end position="63"/>
    </location>
</feature>
<comment type="subcellular location">
    <subcellularLocation>
        <location evidence="1 8">Cell membrane</location>
        <topology evidence="1 8">Multi-pass membrane protein</topology>
    </subcellularLocation>
</comment>
<comment type="similarity">
    <text evidence="2 8">Belongs to the 4-toluene sulfonate uptake permease (TSUP) (TC 2.A.102) family.</text>
</comment>
<dbReference type="InterPro" id="IPR002781">
    <property type="entry name" value="TM_pro_TauE-like"/>
</dbReference>
<reference evidence="10" key="1">
    <citation type="submission" date="2016-11" db="EMBL/GenBank/DDBJ databases">
        <authorList>
            <person name="Varghese N."/>
            <person name="Submissions S."/>
        </authorList>
    </citation>
    <scope>NUCLEOTIDE SEQUENCE [LARGE SCALE GENOMIC DNA]</scope>
    <source>
        <strain evidence="10">DSM 29326</strain>
    </source>
</reference>
<feature type="transmembrane region" description="Helical" evidence="8">
    <location>
        <begin position="75"/>
        <end position="94"/>
    </location>
</feature>
<dbReference type="PANTHER" id="PTHR30269:SF37">
    <property type="entry name" value="MEMBRANE TRANSPORTER PROTEIN"/>
    <property type="match status" value="1"/>
</dbReference>
<evidence type="ECO:0000256" key="8">
    <source>
        <dbReference type="RuleBase" id="RU363041"/>
    </source>
</evidence>
<evidence type="ECO:0000256" key="4">
    <source>
        <dbReference type="ARBA" id="ARBA00022475"/>
    </source>
</evidence>
<feature type="transmembrane region" description="Helical" evidence="8">
    <location>
        <begin position="190"/>
        <end position="217"/>
    </location>
</feature>
<dbReference type="GO" id="GO:0005886">
    <property type="term" value="C:plasma membrane"/>
    <property type="evidence" value="ECO:0007669"/>
    <property type="project" value="UniProtKB-SubCell"/>
</dbReference>
<evidence type="ECO:0000313" key="9">
    <source>
        <dbReference type="EMBL" id="SHE91137.1"/>
    </source>
</evidence>
<keyword evidence="5 8" id="KW-0812">Transmembrane</keyword>
<evidence type="ECO:0000256" key="6">
    <source>
        <dbReference type="ARBA" id="ARBA00022989"/>
    </source>
</evidence>
<dbReference type="AlphaFoldDB" id="A0A1M4XC75"/>
<keyword evidence="3" id="KW-0813">Transport</keyword>
<organism evidence="9 10">
    <name type="scientific">Loktanella atrilutea</name>
    <dbReference type="NCBI Taxonomy" id="366533"/>
    <lineage>
        <taxon>Bacteria</taxon>
        <taxon>Pseudomonadati</taxon>
        <taxon>Pseudomonadota</taxon>
        <taxon>Alphaproteobacteria</taxon>
        <taxon>Rhodobacterales</taxon>
        <taxon>Roseobacteraceae</taxon>
        <taxon>Loktanella</taxon>
    </lineage>
</organism>
<keyword evidence="7 8" id="KW-0472">Membrane</keyword>
<evidence type="ECO:0000256" key="5">
    <source>
        <dbReference type="ARBA" id="ARBA00022692"/>
    </source>
</evidence>
<protein>
    <recommendedName>
        <fullName evidence="8">Probable membrane transporter protein</fullName>
    </recommendedName>
</protein>
<keyword evidence="6 8" id="KW-1133">Transmembrane helix</keyword>
<dbReference type="PANTHER" id="PTHR30269">
    <property type="entry name" value="TRANSMEMBRANE PROTEIN YFCA"/>
    <property type="match status" value="1"/>
</dbReference>
<gene>
    <name evidence="9" type="ORF">SAMN05444339_102430</name>
</gene>
<dbReference type="Pfam" id="PF01925">
    <property type="entry name" value="TauE"/>
    <property type="match status" value="1"/>
</dbReference>
<proteinExistence type="inferred from homology"/>
<keyword evidence="10" id="KW-1185">Reference proteome</keyword>
<feature type="transmembrane region" description="Helical" evidence="8">
    <location>
        <begin position="100"/>
        <end position="118"/>
    </location>
</feature>
<name>A0A1M4XC75_LOKAT</name>
<dbReference type="InterPro" id="IPR052017">
    <property type="entry name" value="TSUP"/>
</dbReference>
<feature type="transmembrane region" description="Helical" evidence="8">
    <location>
        <begin position="229"/>
        <end position="247"/>
    </location>
</feature>
<accession>A0A1M4XC75</accession>
<evidence type="ECO:0000256" key="7">
    <source>
        <dbReference type="ARBA" id="ARBA00023136"/>
    </source>
</evidence>
<evidence type="ECO:0000256" key="3">
    <source>
        <dbReference type="ARBA" id="ARBA00022448"/>
    </source>
</evidence>
<keyword evidence="4 8" id="KW-1003">Cell membrane</keyword>
<evidence type="ECO:0000256" key="2">
    <source>
        <dbReference type="ARBA" id="ARBA00009142"/>
    </source>
</evidence>
<dbReference type="RefSeq" id="WP_072856548.1">
    <property type="nucleotide sequence ID" value="NZ_FQUE01000002.1"/>
</dbReference>
<dbReference type="EMBL" id="FQUE01000002">
    <property type="protein sequence ID" value="SHE91137.1"/>
    <property type="molecule type" value="Genomic_DNA"/>
</dbReference>
<sequence>MIDFDWTFFALAIPAVMFAGISKAGFGSGAAFAASAILALTVPPGAALGIMLPLLMVIDAVSLRPYWRRWDEPSARGIIVGAVPGTALGALVYALVNADVVRVLIGVICIVFVGWQWGRARGLIRVGRFSFSRGRAWLTGTVAGFTSFVSHAGGPPVAVFLLGQGIDKTTYQATTVVSFWAINLMKFLPYLFLGIFSTQTLLADVLLAPFAVLGAWLGVRAHHLVSDRVFFGLTYLLLLATGGRLLWQALA</sequence>
<dbReference type="Proteomes" id="UP000183987">
    <property type="component" value="Unassembled WGS sequence"/>
</dbReference>
<dbReference type="STRING" id="366533.SAMN05444339_102430"/>